<evidence type="ECO:0000256" key="1">
    <source>
        <dbReference type="SAM" id="Phobius"/>
    </source>
</evidence>
<keyword evidence="1" id="KW-0812">Transmembrane</keyword>
<dbReference type="RefSeq" id="WP_042155708.1">
    <property type="nucleotide sequence ID" value="NZ_CM002803.1"/>
</dbReference>
<evidence type="ECO:0000313" key="2">
    <source>
        <dbReference type="EMBL" id="KEI68338.1"/>
    </source>
</evidence>
<dbReference type="AlphaFoldDB" id="A0A073CKX4"/>
<evidence type="ECO:0000313" key="3">
    <source>
        <dbReference type="Proteomes" id="UP000027395"/>
    </source>
</evidence>
<proteinExistence type="predicted"/>
<feature type="transmembrane region" description="Helical" evidence="1">
    <location>
        <begin position="26"/>
        <end position="48"/>
    </location>
</feature>
<dbReference type="eggNOG" id="COG0390">
    <property type="taxonomic scope" value="Bacteria"/>
</dbReference>
<dbReference type="Proteomes" id="UP000027395">
    <property type="component" value="Chromosome"/>
</dbReference>
<accession>A0A073CKX4</accession>
<keyword evidence="1" id="KW-1133">Transmembrane helix</keyword>
<keyword evidence="3" id="KW-1185">Reference proteome</keyword>
<name>A0A073CKX4_PLAA1</name>
<dbReference type="PATRIC" id="fig|388467.6.peg.3527"/>
<protein>
    <submittedName>
        <fullName evidence="2">Uncharacterized protein</fullName>
    </submittedName>
</protein>
<dbReference type="HOGENOM" id="CLU_2790378_0_0_3"/>
<dbReference type="Pfam" id="PF03649">
    <property type="entry name" value="UPF0014"/>
    <property type="match status" value="1"/>
</dbReference>
<dbReference type="STRING" id="388467.A19Y_3583"/>
<sequence>MFKHLPLLSLQILTYANPLDAVRYQIIIIFAIASATALGTLGVVLLAWQALLNSSHQLCLDRLTKSGD</sequence>
<dbReference type="EMBL" id="CM002803">
    <property type="protein sequence ID" value="KEI68338.1"/>
    <property type="molecule type" value="Genomic_DNA"/>
</dbReference>
<dbReference type="InterPro" id="IPR005226">
    <property type="entry name" value="UPF0014_fam"/>
</dbReference>
<organism evidence="2 3">
    <name type="scientific">Planktothrix agardhii (strain NIVA-CYA 126/8)</name>
    <dbReference type="NCBI Taxonomy" id="388467"/>
    <lineage>
        <taxon>Bacteria</taxon>
        <taxon>Bacillati</taxon>
        <taxon>Cyanobacteriota</taxon>
        <taxon>Cyanophyceae</taxon>
        <taxon>Oscillatoriophycideae</taxon>
        <taxon>Oscillatoriales</taxon>
        <taxon>Microcoleaceae</taxon>
        <taxon>Planktothrix</taxon>
    </lineage>
</organism>
<reference evidence="2 3" key="1">
    <citation type="journal article" date="2014" name="Appl. Environ. Microbiol.">
        <title>Elucidation of insertion elements encoded on plasmids and in vitro construction of shuttle vectors from the toxic cyanobacterium Planktothrix.</title>
        <authorList>
            <person name="Christiansen G."/>
            <person name="Goesmann A."/>
            <person name="Kurmayer R."/>
        </authorList>
    </citation>
    <scope>NUCLEOTIDE SEQUENCE [LARGE SCALE GENOMIC DNA]</scope>
    <source>
        <strain evidence="2 3">NIVA-CYA 126/8</strain>
    </source>
</reference>
<keyword evidence="1" id="KW-0472">Membrane</keyword>
<gene>
    <name evidence="2" type="ORF">A19Y_3583</name>
</gene>